<name>A0A8J3YNP6_9ACTN</name>
<evidence type="ECO:0000313" key="2">
    <source>
        <dbReference type="Proteomes" id="UP000619260"/>
    </source>
</evidence>
<proteinExistence type="predicted"/>
<dbReference type="Gene3D" id="3.40.50.1820">
    <property type="entry name" value="alpha/beta hydrolase"/>
    <property type="match status" value="1"/>
</dbReference>
<gene>
    <name evidence="1" type="ORF">Val02_58200</name>
</gene>
<dbReference type="GO" id="GO:0006508">
    <property type="term" value="P:proteolysis"/>
    <property type="evidence" value="ECO:0007669"/>
    <property type="project" value="InterPro"/>
</dbReference>
<sequence>MEEQQAEKADRPEPADDVVTTAHELDGLRYTATTGRVVLRYEKQTDGAFDGHKAQAEMFVTAYTASDADPLRRPVTFAFNGGPGSASVWLHLGILGPRRVDMGDAGALKPPPYGLVDNAESLLRDSDLVFIDPISTGYSRTVTGGKPKDFHGYTADIESVAEVIRLWTSRHGRWLSPKYLCGESYGTLRAVAVARHLQERRGMAFNGLILLSSVLEFGTMEFDGENDLPYPLFLPTYAAIAHYHGLHGDRPLREVLGEAEEFAQRDYPWALARGSRMSAAERAGAVATLARLSGLSADYVDRVDLRIEHVRFFTELLRSRRRTVGRLDGRFLGWEADYGRERFSSDPSYDAILGPFTGAFNHYVRAELDYSSDLPYETLNRDVYPWSFKEFEGLYPQVVDKLAATMRANPHLRVYIGSGYHDGATPYFATEQTVAKLAIPDELRGNIEFQYFEAGHMMYIHEPSRLAQSEALRAFVSPPAG</sequence>
<keyword evidence="2" id="KW-1185">Reference proteome</keyword>
<dbReference type="Proteomes" id="UP000619260">
    <property type="component" value="Unassembled WGS sequence"/>
</dbReference>
<accession>A0A8J3YNP6</accession>
<dbReference type="AlphaFoldDB" id="A0A8J3YNP6"/>
<organism evidence="1 2">
    <name type="scientific">Virgisporangium aliadipatigenens</name>
    <dbReference type="NCBI Taxonomy" id="741659"/>
    <lineage>
        <taxon>Bacteria</taxon>
        <taxon>Bacillati</taxon>
        <taxon>Actinomycetota</taxon>
        <taxon>Actinomycetes</taxon>
        <taxon>Micromonosporales</taxon>
        <taxon>Micromonosporaceae</taxon>
        <taxon>Virgisporangium</taxon>
    </lineage>
</organism>
<dbReference type="EMBL" id="BOPF01000023">
    <property type="protein sequence ID" value="GIJ48934.1"/>
    <property type="molecule type" value="Genomic_DNA"/>
</dbReference>
<protein>
    <submittedName>
        <fullName evidence="1">Peptidase S10</fullName>
    </submittedName>
</protein>
<reference evidence="1" key="1">
    <citation type="submission" date="2021-01" db="EMBL/GenBank/DDBJ databases">
        <title>Whole genome shotgun sequence of Virgisporangium aliadipatigenens NBRC 105644.</title>
        <authorList>
            <person name="Komaki H."/>
            <person name="Tamura T."/>
        </authorList>
    </citation>
    <scope>NUCLEOTIDE SEQUENCE</scope>
    <source>
        <strain evidence="1">NBRC 105644</strain>
    </source>
</reference>
<dbReference type="InterPro" id="IPR001563">
    <property type="entry name" value="Peptidase_S10"/>
</dbReference>
<dbReference type="GO" id="GO:0004185">
    <property type="term" value="F:serine-type carboxypeptidase activity"/>
    <property type="evidence" value="ECO:0007669"/>
    <property type="project" value="InterPro"/>
</dbReference>
<dbReference type="InterPro" id="IPR029058">
    <property type="entry name" value="AB_hydrolase_fold"/>
</dbReference>
<evidence type="ECO:0000313" key="1">
    <source>
        <dbReference type="EMBL" id="GIJ48934.1"/>
    </source>
</evidence>
<comment type="caution">
    <text evidence="1">The sequence shown here is derived from an EMBL/GenBank/DDBJ whole genome shotgun (WGS) entry which is preliminary data.</text>
</comment>
<dbReference type="Pfam" id="PF00450">
    <property type="entry name" value="Peptidase_S10"/>
    <property type="match status" value="1"/>
</dbReference>
<dbReference type="SUPFAM" id="SSF53474">
    <property type="entry name" value="alpha/beta-Hydrolases"/>
    <property type="match status" value="1"/>
</dbReference>